<keyword evidence="2" id="KW-0132">Cell division</keyword>
<proteinExistence type="predicted"/>
<protein>
    <submittedName>
        <fullName evidence="2">Cell division protein FtsL</fullName>
    </submittedName>
</protein>
<organism evidence="2 3">
    <name type="scientific">Deinococcus budaensis</name>
    <dbReference type="NCBI Taxonomy" id="1665626"/>
    <lineage>
        <taxon>Bacteria</taxon>
        <taxon>Thermotogati</taxon>
        <taxon>Deinococcota</taxon>
        <taxon>Deinococci</taxon>
        <taxon>Deinococcales</taxon>
        <taxon>Deinococcaceae</taxon>
        <taxon>Deinococcus</taxon>
    </lineage>
</organism>
<keyword evidence="1" id="KW-0812">Transmembrane</keyword>
<name>A0A7W8GF01_9DEIO</name>
<keyword evidence="1" id="KW-0472">Membrane</keyword>
<sequence length="129" mass="14075">MTAQDPPPPPPPPSRGLGTRWRQVQRLPLTLMFACALTGLGIVQLTFQLGNLTYRTLNWQQDTRATNARIAALERDLRVLREAERGALDPGYLEVLARCQGFVGGDEQIVVAEGAPETPGENCAALRVP</sequence>
<gene>
    <name evidence="2" type="ORF">HNQ09_001860</name>
</gene>
<dbReference type="Proteomes" id="UP000525389">
    <property type="component" value="Unassembled WGS sequence"/>
</dbReference>
<dbReference type="GO" id="GO:0051301">
    <property type="term" value="P:cell division"/>
    <property type="evidence" value="ECO:0007669"/>
    <property type="project" value="UniProtKB-KW"/>
</dbReference>
<keyword evidence="1" id="KW-1133">Transmembrane helix</keyword>
<feature type="transmembrane region" description="Helical" evidence="1">
    <location>
        <begin position="27"/>
        <end position="47"/>
    </location>
</feature>
<keyword evidence="2" id="KW-0131">Cell cycle</keyword>
<reference evidence="2 3" key="1">
    <citation type="submission" date="2020-08" db="EMBL/GenBank/DDBJ databases">
        <title>Genomic Encyclopedia of Type Strains, Phase IV (KMG-IV): sequencing the most valuable type-strain genomes for metagenomic binning, comparative biology and taxonomic classification.</title>
        <authorList>
            <person name="Goeker M."/>
        </authorList>
    </citation>
    <scope>NUCLEOTIDE SEQUENCE [LARGE SCALE GENOMIC DNA]</scope>
    <source>
        <strain evidence="2 3">DSM 101791</strain>
    </source>
</reference>
<evidence type="ECO:0000313" key="2">
    <source>
        <dbReference type="EMBL" id="MBB5234422.1"/>
    </source>
</evidence>
<accession>A0A7W8GF01</accession>
<comment type="caution">
    <text evidence="2">The sequence shown here is derived from an EMBL/GenBank/DDBJ whole genome shotgun (WGS) entry which is preliminary data.</text>
</comment>
<dbReference type="AlphaFoldDB" id="A0A7W8GF01"/>
<dbReference type="EMBL" id="JACHFN010000006">
    <property type="protein sequence ID" value="MBB5234422.1"/>
    <property type="molecule type" value="Genomic_DNA"/>
</dbReference>
<evidence type="ECO:0000313" key="3">
    <source>
        <dbReference type="Proteomes" id="UP000525389"/>
    </source>
</evidence>
<evidence type="ECO:0000256" key="1">
    <source>
        <dbReference type="SAM" id="Phobius"/>
    </source>
</evidence>
<dbReference type="RefSeq" id="WP_246363262.1">
    <property type="nucleotide sequence ID" value="NZ_JACHFN010000006.1"/>
</dbReference>
<keyword evidence="3" id="KW-1185">Reference proteome</keyword>